<protein>
    <submittedName>
        <fullName evidence="2">Uncharacterized protein</fullName>
    </submittedName>
</protein>
<dbReference type="AlphaFoldDB" id="A0A931CQC2"/>
<dbReference type="EMBL" id="JADQTO010000056">
    <property type="protein sequence ID" value="MBG0569170.1"/>
    <property type="molecule type" value="Genomic_DNA"/>
</dbReference>
<feature type="compositionally biased region" description="Low complexity" evidence="1">
    <location>
        <begin position="82"/>
        <end position="97"/>
    </location>
</feature>
<gene>
    <name evidence="2" type="ORF">I4J89_47960</name>
</gene>
<evidence type="ECO:0000313" key="3">
    <source>
        <dbReference type="Proteomes" id="UP000598146"/>
    </source>
</evidence>
<reference evidence="2" key="1">
    <citation type="submission" date="2020-11" db="EMBL/GenBank/DDBJ databases">
        <title>Isolation and identification of active actinomycetes.</title>
        <authorList>
            <person name="Sun X."/>
        </authorList>
    </citation>
    <scope>NUCLEOTIDE SEQUENCE</scope>
    <source>
        <strain evidence="2">NEAU-A11</strain>
    </source>
</reference>
<feature type="region of interest" description="Disordered" evidence="1">
    <location>
        <begin position="1"/>
        <end position="21"/>
    </location>
</feature>
<feature type="compositionally biased region" description="Polar residues" evidence="1">
    <location>
        <begin position="1"/>
        <end position="13"/>
    </location>
</feature>
<proteinExistence type="predicted"/>
<sequence length="97" mass="10000">MTALPSTPNTARSGPTVIPGFAGTRTHRAAVALVVRHHHDGTGRCACCRHPFPCPTRTGALHTCAAASEPLTSIPPDTSYPATATTATTAVTLRSPQ</sequence>
<evidence type="ECO:0000256" key="1">
    <source>
        <dbReference type="SAM" id="MobiDB-lite"/>
    </source>
</evidence>
<comment type="caution">
    <text evidence="2">The sequence shown here is derived from an EMBL/GenBank/DDBJ whole genome shotgun (WGS) entry which is preliminary data.</text>
</comment>
<keyword evidence="3" id="KW-1185">Reference proteome</keyword>
<organism evidence="2 3">
    <name type="scientific">Actinoplanes aureus</name>
    <dbReference type="NCBI Taxonomy" id="2792083"/>
    <lineage>
        <taxon>Bacteria</taxon>
        <taxon>Bacillati</taxon>
        <taxon>Actinomycetota</taxon>
        <taxon>Actinomycetes</taxon>
        <taxon>Micromonosporales</taxon>
        <taxon>Micromonosporaceae</taxon>
        <taxon>Actinoplanes</taxon>
    </lineage>
</organism>
<evidence type="ECO:0000313" key="2">
    <source>
        <dbReference type="EMBL" id="MBG0569170.1"/>
    </source>
</evidence>
<feature type="region of interest" description="Disordered" evidence="1">
    <location>
        <begin position="75"/>
        <end position="97"/>
    </location>
</feature>
<dbReference type="Proteomes" id="UP000598146">
    <property type="component" value="Unassembled WGS sequence"/>
</dbReference>
<name>A0A931CQC2_9ACTN</name>
<accession>A0A931CQC2</accession>
<dbReference type="RefSeq" id="WP_196420914.1">
    <property type="nucleotide sequence ID" value="NZ_JADQTO010000056.1"/>
</dbReference>